<organism evidence="7">
    <name type="scientific">Hymenolepis diminuta</name>
    <name type="common">Rat tapeworm</name>
    <dbReference type="NCBI Taxonomy" id="6216"/>
    <lineage>
        <taxon>Eukaryota</taxon>
        <taxon>Metazoa</taxon>
        <taxon>Spiralia</taxon>
        <taxon>Lophotrochozoa</taxon>
        <taxon>Platyhelminthes</taxon>
        <taxon>Cestoda</taxon>
        <taxon>Eucestoda</taxon>
        <taxon>Cyclophyllidea</taxon>
        <taxon>Hymenolepididae</taxon>
        <taxon>Hymenolepis</taxon>
    </lineage>
</organism>
<dbReference type="GO" id="GO:0005524">
    <property type="term" value="F:ATP binding"/>
    <property type="evidence" value="ECO:0007669"/>
    <property type="project" value="UniProtKB-KW"/>
</dbReference>
<dbReference type="OrthoDB" id="202825at2759"/>
<dbReference type="AlphaFoldDB" id="A0A0R3SXD4"/>
<dbReference type="GO" id="GO:0036064">
    <property type="term" value="C:ciliary basal body"/>
    <property type="evidence" value="ECO:0007669"/>
    <property type="project" value="TreeGrafter"/>
</dbReference>
<proteinExistence type="predicted"/>
<dbReference type="GO" id="GO:0070740">
    <property type="term" value="F:tubulin-glutamic acid ligase activity"/>
    <property type="evidence" value="ECO:0007669"/>
    <property type="project" value="TreeGrafter"/>
</dbReference>
<feature type="region of interest" description="Disordered" evidence="4">
    <location>
        <begin position="773"/>
        <end position="805"/>
    </location>
</feature>
<evidence type="ECO:0000313" key="6">
    <source>
        <dbReference type="Proteomes" id="UP000274504"/>
    </source>
</evidence>
<feature type="compositionally biased region" description="Polar residues" evidence="4">
    <location>
        <begin position="791"/>
        <end position="805"/>
    </location>
</feature>
<dbReference type="GO" id="GO:0000226">
    <property type="term" value="P:microtubule cytoskeleton organization"/>
    <property type="evidence" value="ECO:0007669"/>
    <property type="project" value="TreeGrafter"/>
</dbReference>
<feature type="compositionally biased region" description="Polar residues" evidence="4">
    <location>
        <begin position="849"/>
        <end position="858"/>
    </location>
</feature>
<dbReference type="WBParaSite" id="HDID_0001040101-mRNA-1">
    <property type="protein sequence ID" value="HDID_0001040101-mRNA-1"/>
    <property type="gene ID" value="HDID_0001040101"/>
</dbReference>
<dbReference type="Pfam" id="PF03133">
    <property type="entry name" value="TTL"/>
    <property type="match status" value="1"/>
</dbReference>
<dbReference type="PANTHER" id="PTHR12241:SF162">
    <property type="entry name" value="TUBULIN MONOGLUTAMYLASE TTLL4"/>
    <property type="match status" value="1"/>
</dbReference>
<keyword evidence="1" id="KW-0436">Ligase</keyword>
<gene>
    <name evidence="5" type="ORF">HDID_LOCUS10399</name>
</gene>
<evidence type="ECO:0000256" key="4">
    <source>
        <dbReference type="SAM" id="MobiDB-lite"/>
    </source>
</evidence>
<evidence type="ECO:0000313" key="5">
    <source>
        <dbReference type="EMBL" id="VDL63252.1"/>
    </source>
</evidence>
<evidence type="ECO:0000256" key="1">
    <source>
        <dbReference type="ARBA" id="ARBA00022598"/>
    </source>
</evidence>
<reference evidence="5 6" key="2">
    <citation type="submission" date="2018-11" db="EMBL/GenBank/DDBJ databases">
        <authorList>
            <consortium name="Pathogen Informatics"/>
        </authorList>
    </citation>
    <scope>NUCLEOTIDE SEQUENCE [LARGE SCALE GENOMIC DNA]</scope>
</reference>
<dbReference type="EMBL" id="UYSG01011660">
    <property type="protein sequence ID" value="VDL63252.1"/>
    <property type="molecule type" value="Genomic_DNA"/>
</dbReference>
<dbReference type="SUPFAM" id="SSF56059">
    <property type="entry name" value="Glutathione synthetase ATP-binding domain-like"/>
    <property type="match status" value="1"/>
</dbReference>
<accession>A0A0R3SXD4</accession>
<dbReference type="InterPro" id="IPR004344">
    <property type="entry name" value="TTL/TTLL_fam"/>
</dbReference>
<keyword evidence="2" id="KW-0547">Nucleotide-binding</keyword>
<evidence type="ECO:0000313" key="7">
    <source>
        <dbReference type="WBParaSite" id="HDID_0001040101-mRNA-1"/>
    </source>
</evidence>
<keyword evidence="3" id="KW-0067">ATP-binding</keyword>
<protein>
    <submittedName>
        <fullName evidence="7">Tubulin polyglutamylase TTLL4</fullName>
    </submittedName>
</protein>
<feature type="region of interest" description="Disordered" evidence="4">
    <location>
        <begin position="828"/>
        <end position="858"/>
    </location>
</feature>
<sequence length="858" mass="99040">MVDGEFSSVGVTQLGWPSRVPVDQRHNSNSASHRPFSVYTRLLRNRSGNIINRIFSARRSKPKLQHINKVTAEMLNSNCISIGIQTMQGDEEDKNCDWETSDQSHDASIETSQKQVFEELFLDESEQLADLENDFKKIKLNSGNYSDISESDIEVEDDASSDDEAVITIKKPDSEIPVLSPIINSLFPEIPPFIRFVKDNEEVITLPKWVLKKLIWRNSPITPNVLKRALERSHFKLTDRSNTDWIGCFGRHIPSVLFRQLKDYQKLNHIPGSFELGRKDQLTKNLNKLRNRFCGEAYEFYPTTFLLPLEYSMLKTSFRLSFNHKKRGNCTWIIKPPASSRGRGIYLVSKLVDIPKRKKAIAQKYISDPYLINGNKFDLRIYVYVTSVDPLRIYVHQNGLVRFASQKYSISQEEVGNKFVHLTNFSINKKNVGYRPEGESSENFSHKWSLDELWCYLKAKGHDTKRIWEGIKAIAFKTIAAGTFKMASMAAQHVRRRESIHEIFGFDIILDSKLRPWLLEVNISPSLHTSSKIDNDIKSEVIVDLLNLAGFRLPPKEELENIRRIQSSRRDLYERRRSEVTYRPSTSMEERRVEDPNLPFHKADQLRYILTDAERAKHRSYSASTQFSPDIRTIMDEPTTDDVLMLTTTVNEWYRASLGRFERIHPQRSPEAAKMLNLIHMECDRLTQSHGSFGYYDTLISQFIQRFGMNENSSIEERNSSLNYPRQLGGQDVHILSGTLGISIKGLMFVAKLSEKRLSADLTHSDFYRLSPFRKPSRPKGTKRFSKSLERSPNSPNGFLNPSRSHSIEVNKVVKHSAGKRRLYRRNSMTSAHSRRDTLQRRYVKSSRPRSTISGNSL</sequence>
<evidence type="ECO:0000256" key="3">
    <source>
        <dbReference type="ARBA" id="ARBA00022840"/>
    </source>
</evidence>
<dbReference type="Gene3D" id="3.30.470.20">
    <property type="entry name" value="ATP-grasp fold, B domain"/>
    <property type="match status" value="1"/>
</dbReference>
<dbReference type="GO" id="GO:0015631">
    <property type="term" value="F:tubulin binding"/>
    <property type="evidence" value="ECO:0007669"/>
    <property type="project" value="TreeGrafter"/>
</dbReference>
<evidence type="ECO:0000256" key="2">
    <source>
        <dbReference type="ARBA" id="ARBA00022741"/>
    </source>
</evidence>
<feature type="compositionally biased region" description="Basic residues" evidence="4">
    <location>
        <begin position="775"/>
        <end position="786"/>
    </location>
</feature>
<reference evidence="7" key="1">
    <citation type="submission" date="2016-04" db="UniProtKB">
        <authorList>
            <consortium name="WormBaseParasite"/>
        </authorList>
    </citation>
    <scope>IDENTIFICATION</scope>
</reference>
<name>A0A0R3SXD4_HYMDI</name>
<dbReference type="PROSITE" id="PS51221">
    <property type="entry name" value="TTL"/>
    <property type="match status" value="1"/>
</dbReference>
<dbReference type="PANTHER" id="PTHR12241">
    <property type="entry name" value="TUBULIN POLYGLUTAMYLASE"/>
    <property type="match status" value="1"/>
</dbReference>
<dbReference type="Proteomes" id="UP000274504">
    <property type="component" value="Unassembled WGS sequence"/>
</dbReference>